<evidence type="ECO:0000256" key="3">
    <source>
        <dbReference type="ARBA" id="ARBA00022741"/>
    </source>
</evidence>
<keyword evidence="2" id="KW-0808">Transferase</keyword>
<dbReference type="OrthoDB" id="10263145at2759"/>
<dbReference type="Pfam" id="PF02224">
    <property type="entry name" value="Cytidylate_kin"/>
    <property type="match status" value="1"/>
</dbReference>
<protein>
    <recommendedName>
        <fullName evidence="1">(d)CMP kinase</fullName>
        <ecNumber evidence="1">2.7.4.25</ecNumber>
    </recommendedName>
</protein>
<evidence type="ECO:0000259" key="8">
    <source>
        <dbReference type="Pfam" id="PF02224"/>
    </source>
</evidence>
<keyword evidence="5" id="KW-0067">ATP-binding</keyword>
<proteinExistence type="predicted"/>
<accession>A0A8H4AM57</accession>
<evidence type="ECO:0000256" key="4">
    <source>
        <dbReference type="ARBA" id="ARBA00022777"/>
    </source>
</evidence>
<dbReference type="EC" id="2.7.4.25" evidence="1"/>
<name>A0A8H4AM57_GIGMA</name>
<comment type="caution">
    <text evidence="9">The sequence shown here is derived from an EMBL/GenBank/DDBJ whole genome shotgun (WGS) entry which is preliminary data.</text>
</comment>
<keyword evidence="4 9" id="KW-0418">Kinase</keyword>
<evidence type="ECO:0000256" key="1">
    <source>
        <dbReference type="ARBA" id="ARBA00012906"/>
    </source>
</evidence>
<dbReference type="SUPFAM" id="SSF52540">
    <property type="entry name" value="P-loop containing nucleoside triphosphate hydrolases"/>
    <property type="match status" value="1"/>
</dbReference>
<evidence type="ECO:0000313" key="9">
    <source>
        <dbReference type="EMBL" id="KAF0512258.1"/>
    </source>
</evidence>
<dbReference type="GO" id="GO:0036431">
    <property type="term" value="F:dCMP kinase activity"/>
    <property type="evidence" value="ECO:0007669"/>
    <property type="project" value="InterPro"/>
</dbReference>
<dbReference type="EMBL" id="WTPW01000428">
    <property type="protein sequence ID" value="KAF0512258.1"/>
    <property type="molecule type" value="Genomic_DNA"/>
</dbReference>
<dbReference type="InterPro" id="IPR027417">
    <property type="entry name" value="P-loop_NTPase"/>
</dbReference>
<dbReference type="GO" id="GO:0006139">
    <property type="term" value="P:nucleobase-containing compound metabolic process"/>
    <property type="evidence" value="ECO:0007669"/>
    <property type="project" value="InterPro"/>
</dbReference>
<evidence type="ECO:0000256" key="6">
    <source>
        <dbReference type="ARBA" id="ARBA00047615"/>
    </source>
</evidence>
<evidence type="ECO:0000313" key="10">
    <source>
        <dbReference type="Proteomes" id="UP000439903"/>
    </source>
</evidence>
<comment type="catalytic activity">
    <reaction evidence="6">
        <text>dCMP + ATP = dCDP + ADP</text>
        <dbReference type="Rhea" id="RHEA:25094"/>
        <dbReference type="ChEBI" id="CHEBI:30616"/>
        <dbReference type="ChEBI" id="CHEBI:57566"/>
        <dbReference type="ChEBI" id="CHEBI:58593"/>
        <dbReference type="ChEBI" id="CHEBI:456216"/>
        <dbReference type="EC" id="2.7.4.25"/>
    </reaction>
</comment>
<dbReference type="InterPro" id="IPR011994">
    <property type="entry name" value="Cytidylate_kinase_dom"/>
</dbReference>
<evidence type="ECO:0000256" key="7">
    <source>
        <dbReference type="ARBA" id="ARBA00048478"/>
    </source>
</evidence>
<dbReference type="AlphaFoldDB" id="A0A8H4AM57"/>
<evidence type="ECO:0000256" key="2">
    <source>
        <dbReference type="ARBA" id="ARBA00022679"/>
    </source>
</evidence>
<keyword evidence="10" id="KW-1185">Reference proteome</keyword>
<feature type="domain" description="Cytidylate kinase" evidence="8">
    <location>
        <begin position="9"/>
        <end position="129"/>
    </location>
</feature>
<evidence type="ECO:0000256" key="5">
    <source>
        <dbReference type="ARBA" id="ARBA00022840"/>
    </source>
</evidence>
<dbReference type="GO" id="GO:0005524">
    <property type="term" value="F:ATP binding"/>
    <property type="evidence" value="ECO:0007669"/>
    <property type="project" value="UniProtKB-KW"/>
</dbReference>
<reference evidence="9 10" key="1">
    <citation type="journal article" date="2019" name="Environ. Microbiol.">
        <title>At the nexus of three kingdoms: the genome of the mycorrhizal fungus Gigaspora margarita provides insights into plant, endobacterial and fungal interactions.</title>
        <authorList>
            <person name="Venice F."/>
            <person name="Ghignone S."/>
            <person name="Salvioli di Fossalunga A."/>
            <person name="Amselem J."/>
            <person name="Novero M."/>
            <person name="Xianan X."/>
            <person name="Sedzielewska Toro K."/>
            <person name="Morin E."/>
            <person name="Lipzen A."/>
            <person name="Grigoriev I.V."/>
            <person name="Henrissat B."/>
            <person name="Martin F.M."/>
            <person name="Bonfante P."/>
        </authorList>
    </citation>
    <scope>NUCLEOTIDE SEQUENCE [LARGE SCALE GENOMIC DNA]</scope>
    <source>
        <strain evidence="9 10">BEG34</strain>
    </source>
</reference>
<sequence length="139" mass="15879">MKSHSSNEENEAAQLAKNNKIQKVINEIIKAFTSSKEFVVAGHDVSINIIPDANIKIVLTADLTTCIARRYLENYDDYGKNIPYSDIKKDILLHDSHSYKFIEEAAKVSTLVINTARMTIDQVVNKILFQFYLKKIIKF</sequence>
<keyword evidence="3" id="KW-0547">Nucleotide-binding</keyword>
<comment type="catalytic activity">
    <reaction evidence="7">
        <text>CMP + ATP = CDP + ADP</text>
        <dbReference type="Rhea" id="RHEA:11600"/>
        <dbReference type="ChEBI" id="CHEBI:30616"/>
        <dbReference type="ChEBI" id="CHEBI:58069"/>
        <dbReference type="ChEBI" id="CHEBI:60377"/>
        <dbReference type="ChEBI" id="CHEBI:456216"/>
        <dbReference type="EC" id="2.7.4.25"/>
    </reaction>
</comment>
<dbReference type="Gene3D" id="3.40.50.300">
    <property type="entry name" value="P-loop containing nucleotide triphosphate hydrolases"/>
    <property type="match status" value="1"/>
</dbReference>
<organism evidence="9 10">
    <name type="scientific">Gigaspora margarita</name>
    <dbReference type="NCBI Taxonomy" id="4874"/>
    <lineage>
        <taxon>Eukaryota</taxon>
        <taxon>Fungi</taxon>
        <taxon>Fungi incertae sedis</taxon>
        <taxon>Mucoromycota</taxon>
        <taxon>Glomeromycotina</taxon>
        <taxon>Glomeromycetes</taxon>
        <taxon>Diversisporales</taxon>
        <taxon>Gigasporaceae</taxon>
        <taxon>Gigaspora</taxon>
    </lineage>
</organism>
<dbReference type="Proteomes" id="UP000439903">
    <property type="component" value="Unassembled WGS sequence"/>
</dbReference>
<gene>
    <name evidence="9" type="ORF">F8M41_018051</name>
</gene>